<feature type="compositionally biased region" description="Polar residues" evidence="1">
    <location>
        <begin position="31"/>
        <end position="40"/>
    </location>
</feature>
<dbReference type="RefSeq" id="YP_009789405.1">
    <property type="nucleotide sequence ID" value="NC_047814.1"/>
</dbReference>
<evidence type="ECO:0000313" key="3">
    <source>
        <dbReference type="Proteomes" id="UP000224550"/>
    </source>
</evidence>
<dbReference type="EMBL" id="KY471386">
    <property type="protein sequence ID" value="AQT25393.1"/>
    <property type="molecule type" value="Genomic_DNA"/>
</dbReference>
<keyword evidence="3" id="KW-1185">Reference proteome</keyword>
<proteinExistence type="predicted"/>
<organism evidence="2 3">
    <name type="scientific">Staphylococcus phage St 134</name>
    <dbReference type="NCBI Taxonomy" id="1958922"/>
    <lineage>
        <taxon>Viruses</taxon>
        <taxon>Duplodnaviria</taxon>
        <taxon>Heunggongvirae</taxon>
        <taxon>Uroviricota</taxon>
        <taxon>Caudoviricetes</taxon>
        <taxon>Rountreeviridae</taxon>
        <taxon>Rakietenvirinae</taxon>
        <taxon>Andhravirus</taxon>
        <taxon>Andhravirus St134</taxon>
    </lineage>
</organism>
<evidence type="ECO:0000313" key="2">
    <source>
        <dbReference type="EMBL" id="AQT25393.1"/>
    </source>
</evidence>
<sequence length="66" mass="7490">MIIMANFDGNEMRGMTHANYEDSRLNKSRELNANMSIGTSKSEDEYGRQVHSLTKQSYSDDSVQEA</sequence>
<protein>
    <submittedName>
        <fullName evidence="2">Uncharacterized protein</fullName>
    </submittedName>
</protein>
<dbReference type="KEGG" id="vg:54979549"/>
<dbReference type="GeneID" id="54979549"/>
<accession>A0A1S6KVC0</accession>
<feature type="region of interest" description="Disordered" evidence="1">
    <location>
        <begin position="23"/>
        <end position="66"/>
    </location>
</feature>
<name>A0A1S6KVC0_9CAUD</name>
<dbReference type="Proteomes" id="UP000224550">
    <property type="component" value="Segment"/>
</dbReference>
<evidence type="ECO:0000256" key="1">
    <source>
        <dbReference type="SAM" id="MobiDB-lite"/>
    </source>
</evidence>
<reference evidence="2 3" key="1">
    <citation type="submission" date="2017-01" db="EMBL/GenBank/DDBJ databases">
        <title>A lytic phage St 134, specific for pathogenic Stahylococcus epidermidis strains.</title>
        <authorList>
            <person name="Kozlova Y."/>
            <person name="Morozova V."/>
            <person name="Tikunov A."/>
            <person name="Bokovaya O."/>
            <person name="Tikunova N."/>
        </authorList>
    </citation>
    <scope>NUCLEOTIDE SEQUENCE [LARGE SCALE GENOMIC DNA]</scope>
</reference>
<feature type="compositionally biased region" description="Polar residues" evidence="1">
    <location>
        <begin position="51"/>
        <end position="66"/>
    </location>
</feature>